<organism evidence="2 3">
    <name type="scientific">Phyllosticta citrichinensis</name>
    <dbReference type="NCBI Taxonomy" id="1130410"/>
    <lineage>
        <taxon>Eukaryota</taxon>
        <taxon>Fungi</taxon>
        <taxon>Dikarya</taxon>
        <taxon>Ascomycota</taxon>
        <taxon>Pezizomycotina</taxon>
        <taxon>Dothideomycetes</taxon>
        <taxon>Dothideomycetes incertae sedis</taxon>
        <taxon>Botryosphaeriales</taxon>
        <taxon>Phyllostictaceae</taxon>
        <taxon>Phyllosticta</taxon>
    </lineage>
</organism>
<feature type="region of interest" description="Disordered" evidence="1">
    <location>
        <begin position="67"/>
        <end position="88"/>
    </location>
</feature>
<gene>
    <name evidence="2" type="ORF">IWX90DRAFT_300770</name>
</gene>
<evidence type="ECO:0000313" key="2">
    <source>
        <dbReference type="EMBL" id="KAK8159447.1"/>
    </source>
</evidence>
<accession>A0ABR1XKU4</accession>
<protein>
    <submittedName>
        <fullName evidence="2">Uncharacterized protein</fullName>
    </submittedName>
</protein>
<dbReference type="EMBL" id="JBBWUH010000008">
    <property type="protein sequence ID" value="KAK8159447.1"/>
    <property type="molecule type" value="Genomic_DNA"/>
</dbReference>
<sequence>MFASPLHRKSESHLPVFVNRNSSVVGRQLSVVSPLSATPQRSRSAGKNDYYEAKGLSVSKRRTFRSSTVGEKKKASQVKSMFRSSPSRTHRSSSVAFVALWLVSRPLCHPHPPACLRRHSTAAFLHRFFIDERTLCCASLGCACACACVSMHLCTSAPLRLCTSAPTYVPTCRPPIFLTHLTLPRLIHQPASQPTTFPFPFPLTRASQPRFCLLTRPLAR</sequence>
<reference evidence="2 3" key="1">
    <citation type="journal article" date="2022" name="G3 (Bethesda)">
        <title>Enemy or ally: a genomic approach to elucidate the lifestyle of Phyllosticta citrichinaensis.</title>
        <authorList>
            <person name="Buijs V.A."/>
            <person name="Groenewald J.Z."/>
            <person name="Haridas S."/>
            <person name="LaButti K.M."/>
            <person name="Lipzen A."/>
            <person name="Martin F.M."/>
            <person name="Barry K."/>
            <person name="Grigoriev I.V."/>
            <person name="Crous P.W."/>
            <person name="Seidl M.F."/>
        </authorList>
    </citation>
    <scope>NUCLEOTIDE SEQUENCE [LARGE SCALE GENOMIC DNA]</scope>
    <source>
        <strain evidence="2 3">CBS 129764</strain>
    </source>
</reference>
<comment type="caution">
    <text evidence="2">The sequence shown here is derived from an EMBL/GenBank/DDBJ whole genome shotgun (WGS) entry which is preliminary data.</text>
</comment>
<keyword evidence="3" id="KW-1185">Reference proteome</keyword>
<dbReference type="Proteomes" id="UP001456524">
    <property type="component" value="Unassembled WGS sequence"/>
</dbReference>
<evidence type="ECO:0000313" key="3">
    <source>
        <dbReference type="Proteomes" id="UP001456524"/>
    </source>
</evidence>
<proteinExistence type="predicted"/>
<evidence type="ECO:0000256" key="1">
    <source>
        <dbReference type="SAM" id="MobiDB-lite"/>
    </source>
</evidence>
<name>A0ABR1XKU4_9PEZI</name>